<dbReference type="GO" id="GO:0042802">
    <property type="term" value="F:identical protein binding"/>
    <property type="evidence" value="ECO:0007669"/>
    <property type="project" value="EnsemblFungi"/>
</dbReference>
<keyword evidence="7 15" id="KW-0067">ATP-binding</keyword>
<reference evidence="21 22" key="1">
    <citation type="journal article" date="2016" name="Genome Biol. Evol.">
        <title>Divergent and convergent evolution of fungal pathogenicity.</title>
        <authorList>
            <person name="Shang Y."/>
            <person name="Xiao G."/>
            <person name="Zheng P."/>
            <person name="Cen K."/>
            <person name="Zhan S."/>
            <person name="Wang C."/>
        </authorList>
    </citation>
    <scope>NUCLEOTIDE SEQUENCE [LARGE SCALE GENOMIC DNA]</scope>
    <source>
        <strain evidence="21 22">RCEF 2490</strain>
    </source>
</reference>
<evidence type="ECO:0000259" key="20">
    <source>
        <dbReference type="PROSITE" id="PS51195"/>
    </source>
</evidence>
<dbReference type="Gene3D" id="3.40.50.300">
    <property type="entry name" value="P-loop containing nucleotide triphosphate hydrolases"/>
    <property type="match status" value="2"/>
</dbReference>
<dbReference type="InterPro" id="IPR014014">
    <property type="entry name" value="RNA_helicase_DEAD_Q_motif"/>
</dbReference>
<gene>
    <name evidence="21" type="ORF">AAL_03826</name>
</gene>
<comment type="similarity">
    <text evidence="11">Belongs to the DEAD box helicase family. DDX18/HAS1 subfamily.</text>
</comment>
<evidence type="ECO:0000256" key="1">
    <source>
        <dbReference type="ARBA" id="ARBA00004604"/>
    </source>
</evidence>
<dbReference type="AlphaFoldDB" id="A0A168CHC5"/>
<accession>A0A168CHC5</accession>
<dbReference type="InterPro" id="IPR014001">
    <property type="entry name" value="Helicase_ATP-bd"/>
</dbReference>
<sequence length="581" mass="64073">MSDGAAKKRKRSGVEPVVDAAAAAAAAKKSKKAKNPPQVEPENSESESQDADGAKDTRERSSDEESDDAAAEESAAEEMDADGDDTVGDLPPDEGPILPPAADTELFEQLKLSEKTLRAIGEMGFKKMTAIQRAAIPPLLAGKDVLGAAKTGSGKTLAFLIPAIEMLSALRFKPRNGTGAIVVSPTRELALQIFGVARELMQHHSQTYGIVIGGANRKAEAEKLSKGVNLLIATPGRLLDHLTNTPFVFKNLKSLIIDEADRILEVGFEDEMRKIVKVLANDSRQTMLFSATQTTKVEDLARISLRPGPLYINVDEEKQFSTVEGLEQGYVLCDADKRFILLFSFLRRMKAKKKKVIVFLSSCASVKYYGELLNYIDCPVLDLHGKQKQQKRTNTFFEFSNAESGILICTDVAARGLDIPAVDFICQFDPPDNTRDYIHRVGRTARGADTKGRSLLFLQPNEVGFLSHLKAARVPVVEFEFPSKKIINVQSNLEKLIQKNYYLQQSAKEAFKSYIHAYASHSLRSVYDVHKLDLAKVAKSFGFTAPPRVDINLSQSLSRDRVQSRRAYGSQPRQPTRGGRR</sequence>
<dbReference type="GO" id="GO:0005635">
    <property type="term" value="C:nuclear envelope"/>
    <property type="evidence" value="ECO:0007669"/>
    <property type="project" value="EnsemblFungi"/>
</dbReference>
<evidence type="ECO:0000256" key="12">
    <source>
        <dbReference type="ARBA" id="ARBA00024365"/>
    </source>
</evidence>
<comment type="catalytic activity">
    <reaction evidence="13 16">
        <text>ATP + H2O = ADP + phosphate + H(+)</text>
        <dbReference type="Rhea" id="RHEA:13065"/>
        <dbReference type="ChEBI" id="CHEBI:15377"/>
        <dbReference type="ChEBI" id="CHEBI:15378"/>
        <dbReference type="ChEBI" id="CHEBI:30616"/>
        <dbReference type="ChEBI" id="CHEBI:43474"/>
        <dbReference type="ChEBI" id="CHEBI:456216"/>
        <dbReference type="EC" id="3.6.4.13"/>
    </reaction>
</comment>
<dbReference type="GO" id="GO:0000463">
    <property type="term" value="P:maturation of LSU-rRNA from tricistronic rRNA transcript (SSU-rRNA, 5.8S rRNA, LSU-rRNA)"/>
    <property type="evidence" value="ECO:0007669"/>
    <property type="project" value="EnsemblFungi"/>
</dbReference>
<dbReference type="STRING" id="1081109.A0A168CHC5"/>
<evidence type="ECO:0000256" key="14">
    <source>
        <dbReference type="PROSITE-ProRule" id="PRU00552"/>
    </source>
</evidence>
<keyword evidence="4 15" id="KW-0547">Nucleotide-binding</keyword>
<dbReference type="GO" id="GO:0030687">
    <property type="term" value="C:preribosome, large subunit precursor"/>
    <property type="evidence" value="ECO:0007669"/>
    <property type="project" value="EnsemblFungi"/>
</dbReference>
<dbReference type="InterPro" id="IPR044773">
    <property type="entry name" value="DDX18/Has1_DEADc"/>
</dbReference>
<keyword evidence="9" id="KW-0539">Nucleus</keyword>
<evidence type="ECO:0000259" key="19">
    <source>
        <dbReference type="PROSITE" id="PS51194"/>
    </source>
</evidence>
<dbReference type="Proteomes" id="UP000078544">
    <property type="component" value="Unassembled WGS sequence"/>
</dbReference>
<dbReference type="PROSITE" id="PS51192">
    <property type="entry name" value="HELICASE_ATP_BIND_1"/>
    <property type="match status" value="1"/>
</dbReference>
<protein>
    <recommendedName>
        <fullName evidence="16">ATP-dependent RNA helicase</fullName>
        <ecNumber evidence="16">3.6.4.13</ecNumber>
    </recommendedName>
</protein>
<dbReference type="Pfam" id="PF00270">
    <property type="entry name" value="DEAD"/>
    <property type="match status" value="1"/>
</dbReference>
<evidence type="ECO:0000256" key="2">
    <source>
        <dbReference type="ARBA" id="ARBA00022517"/>
    </source>
</evidence>
<dbReference type="SUPFAM" id="SSF52540">
    <property type="entry name" value="P-loop containing nucleoside triphosphate hydrolases"/>
    <property type="match status" value="2"/>
</dbReference>
<dbReference type="SMART" id="SM00490">
    <property type="entry name" value="HELICc"/>
    <property type="match status" value="1"/>
</dbReference>
<organism evidence="21 22">
    <name type="scientific">Moelleriella libera RCEF 2490</name>
    <dbReference type="NCBI Taxonomy" id="1081109"/>
    <lineage>
        <taxon>Eukaryota</taxon>
        <taxon>Fungi</taxon>
        <taxon>Dikarya</taxon>
        <taxon>Ascomycota</taxon>
        <taxon>Pezizomycotina</taxon>
        <taxon>Sordariomycetes</taxon>
        <taxon>Hypocreomycetidae</taxon>
        <taxon>Hypocreales</taxon>
        <taxon>Clavicipitaceae</taxon>
        <taxon>Moelleriella</taxon>
    </lineage>
</organism>
<feature type="compositionally biased region" description="Basic and acidic residues" evidence="17">
    <location>
        <begin position="52"/>
        <end position="63"/>
    </location>
</feature>
<dbReference type="PROSITE" id="PS51194">
    <property type="entry name" value="HELICASE_CTER"/>
    <property type="match status" value="1"/>
</dbReference>
<feature type="region of interest" description="Disordered" evidence="17">
    <location>
        <begin position="1"/>
        <end position="100"/>
    </location>
</feature>
<feature type="short sequence motif" description="Q motif" evidence="14">
    <location>
        <begin position="105"/>
        <end position="133"/>
    </location>
</feature>
<evidence type="ECO:0000256" key="3">
    <source>
        <dbReference type="ARBA" id="ARBA00022552"/>
    </source>
</evidence>
<dbReference type="GO" id="GO:0032040">
    <property type="term" value="C:small-subunit processome"/>
    <property type="evidence" value="ECO:0007669"/>
    <property type="project" value="EnsemblFungi"/>
</dbReference>
<comment type="domain">
    <text evidence="16">The Q motif is unique to and characteristic of the DEAD box family of RNA helicases and controls ATP binding and hydrolysis.</text>
</comment>
<dbReference type="CDD" id="cd17942">
    <property type="entry name" value="DEADc_DDX18"/>
    <property type="match status" value="1"/>
</dbReference>
<dbReference type="Pfam" id="PF00271">
    <property type="entry name" value="Helicase_C"/>
    <property type="match status" value="1"/>
</dbReference>
<dbReference type="Pfam" id="PF13959">
    <property type="entry name" value="CTE_SPB4"/>
    <property type="match status" value="1"/>
</dbReference>
<keyword evidence="8 16" id="KW-0694">RNA-binding</keyword>
<comment type="function">
    <text evidence="16">RNA helicase.</text>
</comment>
<dbReference type="InterPro" id="IPR011545">
    <property type="entry name" value="DEAD/DEAH_box_helicase_dom"/>
</dbReference>
<evidence type="ECO:0000256" key="11">
    <source>
        <dbReference type="ARBA" id="ARBA00024357"/>
    </source>
</evidence>
<dbReference type="SMART" id="SM00487">
    <property type="entry name" value="DEXDc"/>
    <property type="match status" value="1"/>
</dbReference>
<dbReference type="SMART" id="SM01178">
    <property type="entry name" value="DUF4217"/>
    <property type="match status" value="1"/>
</dbReference>
<evidence type="ECO:0000256" key="16">
    <source>
        <dbReference type="RuleBase" id="RU365068"/>
    </source>
</evidence>
<dbReference type="PROSITE" id="PS00039">
    <property type="entry name" value="DEAD_ATP_HELICASE"/>
    <property type="match status" value="1"/>
</dbReference>
<evidence type="ECO:0000256" key="13">
    <source>
        <dbReference type="ARBA" id="ARBA00047984"/>
    </source>
</evidence>
<keyword evidence="6 15" id="KW-0347">Helicase</keyword>
<evidence type="ECO:0000256" key="17">
    <source>
        <dbReference type="SAM" id="MobiDB-lite"/>
    </source>
</evidence>
<dbReference type="PROSITE" id="PS51195">
    <property type="entry name" value="Q_MOTIF"/>
    <property type="match status" value="1"/>
</dbReference>
<name>A0A168CHC5_9HYPO</name>
<comment type="subcellular location">
    <subcellularLocation>
        <location evidence="1">Nucleus</location>
        <location evidence="1">Nucleolus</location>
    </subcellularLocation>
</comment>
<dbReference type="GO" id="GO:0005524">
    <property type="term" value="F:ATP binding"/>
    <property type="evidence" value="ECO:0007669"/>
    <property type="project" value="UniProtKB-UniRule"/>
</dbReference>
<dbReference type="InterPro" id="IPR001650">
    <property type="entry name" value="Helicase_C-like"/>
</dbReference>
<evidence type="ECO:0000256" key="5">
    <source>
        <dbReference type="ARBA" id="ARBA00022801"/>
    </source>
</evidence>
<dbReference type="GO" id="GO:0016887">
    <property type="term" value="F:ATP hydrolysis activity"/>
    <property type="evidence" value="ECO:0007669"/>
    <property type="project" value="RHEA"/>
</dbReference>
<feature type="domain" description="Helicase C-terminal" evidence="19">
    <location>
        <begin position="325"/>
        <end position="497"/>
    </location>
</feature>
<evidence type="ECO:0000313" key="22">
    <source>
        <dbReference type="Proteomes" id="UP000078544"/>
    </source>
</evidence>
<dbReference type="FunFam" id="3.40.50.300:FF:000379">
    <property type="entry name" value="RNA helicase"/>
    <property type="match status" value="1"/>
</dbReference>
<dbReference type="GO" id="GO:0003723">
    <property type="term" value="F:RNA binding"/>
    <property type="evidence" value="ECO:0007669"/>
    <property type="project" value="UniProtKB-UniRule"/>
</dbReference>
<feature type="compositionally biased region" description="Acidic residues" evidence="17">
    <location>
        <begin position="64"/>
        <end position="87"/>
    </location>
</feature>
<keyword evidence="3" id="KW-0698">rRNA processing</keyword>
<dbReference type="GO" id="GO:0000462">
    <property type="term" value="P:maturation of SSU-rRNA from tricistronic rRNA transcript (SSU-rRNA, 5.8S rRNA, LSU-rRNA)"/>
    <property type="evidence" value="ECO:0007669"/>
    <property type="project" value="EnsemblFungi"/>
</dbReference>
<comment type="subunit">
    <text evidence="12">Associates in the nucleolus with the 60S and pre-60S ribosomal subunits.</text>
</comment>
<dbReference type="GO" id="GO:1990417">
    <property type="term" value="P:snoRNA release from pre-rRNA"/>
    <property type="evidence" value="ECO:0007669"/>
    <property type="project" value="EnsemblFungi"/>
</dbReference>
<keyword evidence="2" id="KW-0690">Ribosome biogenesis</keyword>
<dbReference type="InterPro" id="IPR027417">
    <property type="entry name" value="P-loop_NTPase"/>
</dbReference>
<keyword evidence="5 15" id="KW-0378">Hydrolase</keyword>
<dbReference type="EMBL" id="AZGY01000007">
    <property type="protein sequence ID" value="KZZ96597.1"/>
    <property type="molecule type" value="Genomic_DNA"/>
</dbReference>
<proteinExistence type="inferred from homology"/>
<dbReference type="CDD" id="cd18787">
    <property type="entry name" value="SF2_C_DEAD"/>
    <property type="match status" value="1"/>
</dbReference>
<dbReference type="GO" id="GO:0003724">
    <property type="term" value="F:RNA helicase activity"/>
    <property type="evidence" value="ECO:0007669"/>
    <property type="project" value="UniProtKB-EC"/>
</dbReference>
<dbReference type="InterPro" id="IPR025313">
    <property type="entry name" value="SPB4-like_CTE"/>
</dbReference>
<dbReference type="PANTHER" id="PTHR24031">
    <property type="entry name" value="RNA HELICASE"/>
    <property type="match status" value="1"/>
</dbReference>
<evidence type="ECO:0000256" key="10">
    <source>
        <dbReference type="ARBA" id="ARBA00024310"/>
    </source>
</evidence>
<feature type="domain" description="Helicase ATP-binding" evidence="18">
    <location>
        <begin position="136"/>
        <end position="311"/>
    </location>
</feature>
<keyword evidence="22" id="KW-1185">Reference proteome</keyword>
<feature type="region of interest" description="Disordered" evidence="17">
    <location>
        <begin position="558"/>
        <end position="581"/>
    </location>
</feature>
<dbReference type="InterPro" id="IPR000629">
    <property type="entry name" value="RNA-helicase_DEAD-box_CS"/>
</dbReference>
<comment type="caution">
    <text evidence="21">The sequence shown here is derived from an EMBL/GenBank/DDBJ whole genome shotgun (WGS) entry which is preliminary data.</text>
</comment>
<feature type="domain" description="DEAD-box RNA helicase Q" evidence="20">
    <location>
        <begin position="105"/>
        <end position="133"/>
    </location>
</feature>
<dbReference type="OrthoDB" id="10259640at2759"/>
<comment type="function">
    <text evidence="10">ATP-dependent RNA helicase involved in 40S ribosomal subunit biogenesis. Required for the processing and cleavage of 35S pre-rRNA at sites A0, A1, and A2, leading to mature 18S rRNA.</text>
</comment>
<evidence type="ECO:0000313" key="21">
    <source>
        <dbReference type="EMBL" id="KZZ96597.1"/>
    </source>
</evidence>
<evidence type="ECO:0000256" key="8">
    <source>
        <dbReference type="ARBA" id="ARBA00022884"/>
    </source>
</evidence>
<dbReference type="EC" id="3.6.4.13" evidence="16"/>
<evidence type="ECO:0000256" key="9">
    <source>
        <dbReference type="ARBA" id="ARBA00023242"/>
    </source>
</evidence>
<evidence type="ECO:0000256" key="15">
    <source>
        <dbReference type="RuleBase" id="RU000492"/>
    </source>
</evidence>
<evidence type="ECO:0000256" key="6">
    <source>
        <dbReference type="ARBA" id="ARBA00022806"/>
    </source>
</evidence>
<evidence type="ECO:0000259" key="18">
    <source>
        <dbReference type="PROSITE" id="PS51192"/>
    </source>
</evidence>
<evidence type="ECO:0000256" key="4">
    <source>
        <dbReference type="ARBA" id="ARBA00022741"/>
    </source>
</evidence>
<evidence type="ECO:0000256" key="7">
    <source>
        <dbReference type="ARBA" id="ARBA00022840"/>
    </source>
</evidence>